<gene>
    <name evidence="1" type="ORF">PPL_11646</name>
</gene>
<evidence type="ECO:0000313" key="1">
    <source>
        <dbReference type="EMBL" id="EFA74677.1"/>
    </source>
</evidence>
<reference evidence="1 2" key="1">
    <citation type="journal article" date="2011" name="Genome Res.">
        <title>Phylogeny-wide analysis of social amoeba genomes highlights ancient origins for complex intercellular communication.</title>
        <authorList>
            <person name="Heidel A.J."/>
            <person name="Lawal H.M."/>
            <person name="Felder M."/>
            <person name="Schilde C."/>
            <person name="Helps N.R."/>
            <person name="Tunggal B."/>
            <person name="Rivero F."/>
            <person name="John U."/>
            <person name="Schleicher M."/>
            <person name="Eichinger L."/>
            <person name="Platzer M."/>
            <person name="Noegel A.A."/>
            <person name="Schaap P."/>
            <person name="Gloeckner G."/>
        </authorList>
    </citation>
    <scope>NUCLEOTIDE SEQUENCE [LARGE SCALE GENOMIC DNA]</scope>
    <source>
        <strain evidence="2">ATCC 26659 / Pp 5 / PN500</strain>
    </source>
</reference>
<dbReference type="AlphaFoldDB" id="D3BVC0"/>
<evidence type="ECO:0000313" key="2">
    <source>
        <dbReference type="Proteomes" id="UP000001396"/>
    </source>
</evidence>
<sequence>MLHNKKKRERKEKLSYSHFIFGSFEDFGHAGSEKFILHVPNLLEQTRIDRYVSDCVAQHQLNGWVRP</sequence>
<comment type="caution">
    <text evidence="1">The sequence shown here is derived from an EMBL/GenBank/DDBJ whole genome shotgun (WGS) entry which is preliminary data.</text>
</comment>
<name>D3BVC0_HETP5</name>
<keyword evidence="2" id="KW-1185">Reference proteome</keyword>
<dbReference type="Proteomes" id="UP000001396">
    <property type="component" value="Unassembled WGS sequence"/>
</dbReference>
<dbReference type="InParanoid" id="D3BVC0"/>
<organism evidence="1 2">
    <name type="scientific">Heterostelium pallidum (strain ATCC 26659 / Pp 5 / PN500)</name>
    <name type="common">Cellular slime mold</name>
    <name type="synonym">Polysphondylium pallidum</name>
    <dbReference type="NCBI Taxonomy" id="670386"/>
    <lineage>
        <taxon>Eukaryota</taxon>
        <taxon>Amoebozoa</taxon>
        <taxon>Evosea</taxon>
        <taxon>Eumycetozoa</taxon>
        <taxon>Dictyostelia</taxon>
        <taxon>Acytosteliales</taxon>
        <taxon>Acytosteliaceae</taxon>
        <taxon>Heterostelium</taxon>
    </lineage>
</organism>
<accession>D3BVC0</accession>
<protein>
    <submittedName>
        <fullName evidence="1">Uncharacterized protein</fullName>
    </submittedName>
</protein>
<proteinExistence type="predicted"/>
<dbReference type="EMBL" id="ADBJ01000062">
    <property type="protein sequence ID" value="EFA74677.1"/>
    <property type="molecule type" value="Genomic_DNA"/>
</dbReference>
<dbReference type="GeneID" id="31367114"/>
<dbReference type="RefSeq" id="XP_020426811.1">
    <property type="nucleotide sequence ID" value="XM_020582395.1"/>
</dbReference>